<dbReference type="SUPFAM" id="SSF88946">
    <property type="entry name" value="Sigma2 domain of RNA polymerase sigma factors"/>
    <property type="match status" value="1"/>
</dbReference>
<dbReference type="GO" id="GO:0006352">
    <property type="term" value="P:DNA-templated transcription initiation"/>
    <property type="evidence" value="ECO:0007669"/>
    <property type="project" value="InterPro"/>
</dbReference>
<evidence type="ECO:0000256" key="4">
    <source>
        <dbReference type="ARBA" id="ARBA00023163"/>
    </source>
</evidence>
<dbReference type="GO" id="GO:0003677">
    <property type="term" value="F:DNA binding"/>
    <property type="evidence" value="ECO:0007669"/>
    <property type="project" value="InterPro"/>
</dbReference>
<dbReference type="GO" id="GO:0016987">
    <property type="term" value="F:sigma factor activity"/>
    <property type="evidence" value="ECO:0007669"/>
    <property type="project" value="UniProtKB-KW"/>
</dbReference>
<keyword evidence="2" id="KW-0805">Transcription regulation</keyword>
<dbReference type="Pfam" id="PF08281">
    <property type="entry name" value="Sigma70_r4_2"/>
    <property type="match status" value="1"/>
</dbReference>
<dbReference type="RefSeq" id="WP_130542118.1">
    <property type="nucleotide sequence ID" value="NZ_CP042431.1"/>
</dbReference>
<evidence type="ECO:0000313" key="8">
    <source>
        <dbReference type="Proteomes" id="UP000293874"/>
    </source>
</evidence>
<dbReference type="Gene3D" id="1.10.1740.10">
    <property type="match status" value="1"/>
</dbReference>
<organism evidence="7 8">
    <name type="scientific">Pseudobacter ginsenosidimutans</name>
    <dbReference type="NCBI Taxonomy" id="661488"/>
    <lineage>
        <taxon>Bacteria</taxon>
        <taxon>Pseudomonadati</taxon>
        <taxon>Bacteroidota</taxon>
        <taxon>Chitinophagia</taxon>
        <taxon>Chitinophagales</taxon>
        <taxon>Chitinophagaceae</taxon>
        <taxon>Pseudobacter</taxon>
    </lineage>
</organism>
<proteinExistence type="inferred from homology"/>
<evidence type="ECO:0000259" key="6">
    <source>
        <dbReference type="Pfam" id="PF08281"/>
    </source>
</evidence>
<dbReference type="InterPro" id="IPR007627">
    <property type="entry name" value="RNA_pol_sigma70_r2"/>
</dbReference>
<reference evidence="7 8" key="1">
    <citation type="submission" date="2019-02" db="EMBL/GenBank/DDBJ databases">
        <title>Genomic Encyclopedia of Type Strains, Phase IV (KMG-IV): sequencing the most valuable type-strain genomes for metagenomic binning, comparative biology and taxonomic classification.</title>
        <authorList>
            <person name="Goeker M."/>
        </authorList>
    </citation>
    <scope>NUCLEOTIDE SEQUENCE [LARGE SCALE GENOMIC DNA]</scope>
    <source>
        <strain evidence="7 8">DSM 18116</strain>
    </source>
</reference>
<gene>
    <name evidence="7" type="ORF">EV199_3544</name>
</gene>
<dbReference type="InterPro" id="IPR014327">
    <property type="entry name" value="RNA_pol_sigma70_bacteroid"/>
</dbReference>
<evidence type="ECO:0000256" key="3">
    <source>
        <dbReference type="ARBA" id="ARBA00023082"/>
    </source>
</evidence>
<dbReference type="Pfam" id="PF04542">
    <property type="entry name" value="Sigma70_r2"/>
    <property type="match status" value="1"/>
</dbReference>
<dbReference type="InterPro" id="IPR039425">
    <property type="entry name" value="RNA_pol_sigma-70-like"/>
</dbReference>
<evidence type="ECO:0000256" key="1">
    <source>
        <dbReference type="ARBA" id="ARBA00010641"/>
    </source>
</evidence>
<accession>A0A4Q7MT20</accession>
<dbReference type="NCBIfam" id="TIGR02985">
    <property type="entry name" value="Sig70_bacteroi1"/>
    <property type="match status" value="1"/>
</dbReference>
<evidence type="ECO:0000313" key="7">
    <source>
        <dbReference type="EMBL" id="RZS71638.1"/>
    </source>
</evidence>
<protein>
    <submittedName>
        <fullName evidence="7">RNA polymerase sigma-70 factor (ECF subfamily)</fullName>
    </submittedName>
</protein>
<evidence type="ECO:0000256" key="2">
    <source>
        <dbReference type="ARBA" id="ARBA00023015"/>
    </source>
</evidence>
<dbReference type="PANTHER" id="PTHR43133">
    <property type="entry name" value="RNA POLYMERASE ECF-TYPE SIGMA FACTO"/>
    <property type="match status" value="1"/>
</dbReference>
<dbReference type="EMBL" id="SGXA01000002">
    <property type="protein sequence ID" value="RZS71638.1"/>
    <property type="molecule type" value="Genomic_DNA"/>
</dbReference>
<keyword evidence="3" id="KW-0731">Sigma factor</keyword>
<dbReference type="Gene3D" id="1.10.10.10">
    <property type="entry name" value="Winged helix-like DNA-binding domain superfamily/Winged helix DNA-binding domain"/>
    <property type="match status" value="1"/>
</dbReference>
<dbReference type="InterPro" id="IPR013325">
    <property type="entry name" value="RNA_pol_sigma_r2"/>
</dbReference>
<feature type="domain" description="RNA polymerase sigma factor 70 region 4 type 2" evidence="6">
    <location>
        <begin position="126"/>
        <end position="177"/>
    </location>
</feature>
<keyword evidence="8" id="KW-1185">Reference proteome</keyword>
<dbReference type="InterPro" id="IPR013324">
    <property type="entry name" value="RNA_pol_sigma_r3/r4-like"/>
</dbReference>
<dbReference type="InterPro" id="IPR013249">
    <property type="entry name" value="RNA_pol_sigma70_r4_t2"/>
</dbReference>
<name>A0A4Q7MT20_9BACT</name>
<dbReference type="InterPro" id="IPR036388">
    <property type="entry name" value="WH-like_DNA-bd_sf"/>
</dbReference>
<dbReference type="OrthoDB" id="659361at2"/>
<keyword evidence="4" id="KW-0804">Transcription</keyword>
<dbReference type="Proteomes" id="UP000293874">
    <property type="component" value="Unassembled WGS sequence"/>
</dbReference>
<feature type="domain" description="RNA polymerase sigma-70 region 2" evidence="5">
    <location>
        <begin position="30"/>
        <end position="94"/>
    </location>
</feature>
<dbReference type="PANTHER" id="PTHR43133:SF46">
    <property type="entry name" value="RNA POLYMERASE SIGMA-70 FACTOR ECF SUBFAMILY"/>
    <property type="match status" value="1"/>
</dbReference>
<dbReference type="AlphaFoldDB" id="A0A4Q7MT20"/>
<dbReference type="NCBIfam" id="TIGR02937">
    <property type="entry name" value="sigma70-ECF"/>
    <property type="match status" value="1"/>
</dbReference>
<comment type="caution">
    <text evidence="7">The sequence shown here is derived from an EMBL/GenBank/DDBJ whole genome shotgun (WGS) entry which is preliminary data.</text>
</comment>
<dbReference type="SUPFAM" id="SSF88659">
    <property type="entry name" value="Sigma3 and sigma4 domains of RNA polymerase sigma factors"/>
    <property type="match status" value="1"/>
</dbReference>
<sequence>MSPGSDHTKELQRRIAIYDDQQAYQELFYLYYKPLLRFANAFVRSHELSEEIVSDVFIRIWERRAQLSEITNLTVYLYVSVRNMALKYLLKKQKQASIGLDDLQVELESQYHNPEQLLLTAELMNRVSRAIDELPPRCKMVYKLIKEDGLRYREVSEILDISIKTIDNQLAIALKKIGKAININLRKLVCL</sequence>
<comment type="similarity">
    <text evidence="1">Belongs to the sigma-70 factor family. ECF subfamily.</text>
</comment>
<evidence type="ECO:0000259" key="5">
    <source>
        <dbReference type="Pfam" id="PF04542"/>
    </source>
</evidence>
<dbReference type="InterPro" id="IPR014284">
    <property type="entry name" value="RNA_pol_sigma-70_dom"/>
</dbReference>